<dbReference type="PROSITE" id="PS01047">
    <property type="entry name" value="HMA_1"/>
    <property type="match status" value="1"/>
</dbReference>
<evidence type="ECO:0000313" key="4">
    <source>
        <dbReference type="Proteomes" id="UP000309215"/>
    </source>
</evidence>
<dbReference type="AlphaFoldDB" id="A0A4U1IZF5"/>
<dbReference type="InterPro" id="IPR036163">
    <property type="entry name" value="HMA_dom_sf"/>
</dbReference>
<dbReference type="PANTHER" id="PTHR46594">
    <property type="entry name" value="P-TYPE CATION-TRANSPORTING ATPASE"/>
    <property type="match status" value="1"/>
</dbReference>
<dbReference type="EMBL" id="SSMQ01000051">
    <property type="protein sequence ID" value="TKC99972.1"/>
    <property type="molecule type" value="Genomic_DNA"/>
</dbReference>
<keyword evidence="4" id="KW-1185">Reference proteome</keyword>
<dbReference type="PROSITE" id="PS50846">
    <property type="entry name" value="HMA_2"/>
    <property type="match status" value="1"/>
</dbReference>
<dbReference type="CDD" id="cd00371">
    <property type="entry name" value="HMA"/>
    <property type="match status" value="1"/>
</dbReference>
<dbReference type="Gene3D" id="3.30.70.100">
    <property type="match status" value="1"/>
</dbReference>
<name>A0A4U1IZF5_9BACT</name>
<dbReference type="InterPro" id="IPR017969">
    <property type="entry name" value="Heavy-metal-associated_CS"/>
</dbReference>
<evidence type="ECO:0000313" key="3">
    <source>
        <dbReference type="EMBL" id="TKC99972.1"/>
    </source>
</evidence>
<gene>
    <name evidence="3" type="ORF">E8A74_35900</name>
</gene>
<protein>
    <submittedName>
        <fullName evidence="3">Copper chaperone</fullName>
    </submittedName>
</protein>
<dbReference type="FunFam" id="3.30.70.100:FF:000001">
    <property type="entry name" value="ATPase copper transporting beta"/>
    <property type="match status" value="1"/>
</dbReference>
<dbReference type="GO" id="GO:0046872">
    <property type="term" value="F:metal ion binding"/>
    <property type="evidence" value="ECO:0007669"/>
    <property type="project" value="UniProtKB-KW"/>
</dbReference>
<dbReference type="RefSeq" id="WP_136933607.1">
    <property type="nucleotide sequence ID" value="NZ_SSMQ01000051.1"/>
</dbReference>
<evidence type="ECO:0000256" key="1">
    <source>
        <dbReference type="ARBA" id="ARBA00022723"/>
    </source>
</evidence>
<evidence type="ECO:0000259" key="2">
    <source>
        <dbReference type="PROSITE" id="PS50846"/>
    </source>
</evidence>
<dbReference type="PANTHER" id="PTHR46594:SF4">
    <property type="entry name" value="P-TYPE CATION-TRANSPORTING ATPASE"/>
    <property type="match status" value="1"/>
</dbReference>
<dbReference type="SUPFAM" id="SSF55008">
    <property type="entry name" value="HMA, heavy metal-associated domain"/>
    <property type="match status" value="1"/>
</dbReference>
<comment type="caution">
    <text evidence="3">The sequence shown here is derived from an EMBL/GenBank/DDBJ whole genome shotgun (WGS) entry which is preliminary data.</text>
</comment>
<dbReference type="Proteomes" id="UP000309215">
    <property type="component" value="Unassembled WGS sequence"/>
</dbReference>
<dbReference type="Pfam" id="PF00403">
    <property type="entry name" value="HMA"/>
    <property type="match status" value="1"/>
</dbReference>
<reference evidence="3 4" key="1">
    <citation type="submission" date="2019-04" db="EMBL/GenBank/DDBJ databases">
        <authorList>
            <person name="Li Y."/>
            <person name="Wang J."/>
        </authorList>
    </citation>
    <scope>NUCLEOTIDE SEQUENCE [LARGE SCALE GENOMIC DNA]</scope>
    <source>
        <strain evidence="3 4">DSM 14668</strain>
    </source>
</reference>
<keyword evidence="1" id="KW-0479">Metal-binding</keyword>
<dbReference type="InterPro" id="IPR006121">
    <property type="entry name" value="HMA_dom"/>
</dbReference>
<sequence>MKETLLHVEGMSCPSCIRHIDSALRGIQGVEKVDVKLREGTVLVTHDPSSAPTTALIDALRDAGYSSRPRAA</sequence>
<organism evidence="3 4">
    <name type="scientific">Polyangium fumosum</name>
    <dbReference type="NCBI Taxonomy" id="889272"/>
    <lineage>
        <taxon>Bacteria</taxon>
        <taxon>Pseudomonadati</taxon>
        <taxon>Myxococcota</taxon>
        <taxon>Polyangia</taxon>
        <taxon>Polyangiales</taxon>
        <taxon>Polyangiaceae</taxon>
        <taxon>Polyangium</taxon>
    </lineage>
</organism>
<proteinExistence type="predicted"/>
<accession>A0A4U1IZF5</accession>
<dbReference type="OrthoDB" id="9801832at2"/>
<feature type="domain" description="HMA" evidence="2">
    <location>
        <begin position="2"/>
        <end position="68"/>
    </location>
</feature>